<dbReference type="Proteomes" id="UP000467840">
    <property type="component" value="Chromosome 7"/>
</dbReference>
<evidence type="ECO:0000313" key="3">
    <source>
        <dbReference type="Proteomes" id="UP000467840"/>
    </source>
</evidence>
<dbReference type="EMBL" id="JAAGAX010000013">
    <property type="protein sequence ID" value="KAF2294432.1"/>
    <property type="molecule type" value="Genomic_DNA"/>
</dbReference>
<proteinExistence type="predicted"/>
<keyword evidence="3" id="KW-1185">Reference proteome</keyword>
<sequence length="132" mass="14803">MEDYGGSDDEYYYSDDRESLDGLDNEESDFHWVPSKGPSTKVYNHKGIPLGCAEGRFAQGNGNAITKGNHARTLLIHYRWDVERLFAAFVEKGKSYLFTEAGVTVVEQLDVDSPLTSSSTVTCDMHRGCIWQ</sequence>
<comment type="caution">
    <text evidence="2">The sequence shown here is derived from an EMBL/GenBank/DDBJ whole genome shotgun (WGS) entry which is preliminary data.</text>
</comment>
<reference evidence="2 3" key="1">
    <citation type="journal article" date="2020" name="Mol. Plant">
        <title>The Chromosome-Based Rubber Tree Genome Provides New Insights into Spurge Genome Evolution and Rubber Biosynthesis.</title>
        <authorList>
            <person name="Liu J."/>
            <person name="Shi C."/>
            <person name="Shi C.C."/>
            <person name="Li W."/>
            <person name="Zhang Q.J."/>
            <person name="Zhang Y."/>
            <person name="Li K."/>
            <person name="Lu H.F."/>
            <person name="Shi C."/>
            <person name="Zhu S.T."/>
            <person name="Xiao Z.Y."/>
            <person name="Nan H."/>
            <person name="Yue Y."/>
            <person name="Zhu X.G."/>
            <person name="Wu Y."/>
            <person name="Hong X.N."/>
            <person name="Fan G.Y."/>
            <person name="Tong Y."/>
            <person name="Zhang D."/>
            <person name="Mao C.L."/>
            <person name="Liu Y.L."/>
            <person name="Hao S.J."/>
            <person name="Liu W.Q."/>
            <person name="Lv M.Q."/>
            <person name="Zhang H.B."/>
            <person name="Liu Y."/>
            <person name="Hu-Tang G.R."/>
            <person name="Wang J.P."/>
            <person name="Wang J.H."/>
            <person name="Sun Y.H."/>
            <person name="Ni S.B."/>
            <person name="Chen W.B."/>
            <person name="Zhang X.C."/>
            <person name="Jiao Y.N."/>
            <person name="Eichler E.E."/>
            <person name="Li G.H."/>
            <person name="Liu X."/>
            <person name="Gao L.Z."/>
        </authorList>
    </citation>
    <scope>NUCLEOTIDE SEQUENCE [LARGE SCALE GENOMIC DNA]</scope>
    <source>
        <strain evidence="3">cv. GT1</strain>
        <tissue evidence="2">Leaf</tissue>
    </source>
</reference>
<evidence type="ECO:0000313" key="2">
    <source>
        <dbReference type="EMBL" id="KAF2294432.1"/>
    </source>
</evidence>
<feature type="compositionally biased region" description="Acidic residues" evidence="1">
    <location>
        <begin position="1"/>
        <end position="13"/>
    </location>
</feature>
<accession>A0A6A6KZC9</accession>
<gene>
    <name evidence="2" type="ORF">GH714_011331</name>
</gene>
<dbReference type="AlphaFoldDB" id="A0A6A6KZC9"/>
<evidence type="ECO:0000256" key="1">
    <source>
        <dbReference type="SAM" id="MobiDB-lite"/>
    </source>
</evidence>
<name>A0A6A6KZC9_HEVBR</name>
<organism evidence="2 3">
    <name type="scientific">Hevea brasiliensis</name>
    <name type="common">Para rubber tree</name>
    <name type="synonym">Siphonia brasiliensis</name>
    <dbReference type="NCBI Taxonomy" id="3981"/>
    <lineage>
        <taxon>Eukaryota</taxon>
        <taxon>Viridiplantae</taxon>
        <taxon>Streptophyta</taxon>
        <taxon>Embryophyta</taxon>
        <taxon>Tracheophyta</taxon>
        <taxon>Spermatophyta</taxon>
        <taxon>Magnoliopsida</taxon>
        <taxon>eudicotyledons</taxon>
        <taxon>Gunneridae</taxon>
        <taxon>Pentapetalae</taxon>
        <taxon>rosids</taxon>
        <taxon>fabids</taxon>
        <taxon>Malpighiales</taxon>
        <taxon>Euphorbiaceae</taxon>
        <taxon>Crotonoideae</taxon>
        <taxon>Micrandreae</taxon>
        <taxon>Hevea</taxon>
    </lineage>
</organism>
<feature type="region of interest" description="Disordered" evidence="1">
    <location>
        <begin position="1"/>
        <end position="25"/>
    </location>
</feature>
<protein>
    <submittedName>
        <fullName evidence="2">Uncharacterized protein</fullName>
    </submittedName>
</protein>